<name>A0A941AN23_9BACI</name>
<reference evidence="1" key="1">
    <citation type="submission" date="2021-03" db="EMBL/GenBank/DDBJ databases">
        <title>Bacillus suaedae sp. nov., isolated from Suaeda aralocaspica.</title>
        <authorList>
            <person name="Lei R.F.R."/>
        </authorList>
    </citation>
    <scope>NUCLEOTIDE SEQUENCE</scope>
    <source>
        <strain evidence="1">YZJH907-2</strain>
    </source>
</reference>
<dbReference type="Proteomes" id="UP000678228">
    <property type="component" value="Unassembled WGS sequence"/>
</dbReference>
<proteinExistence type="predicted"/>
<dbReference type="RefSeq" id="WP_210596872.1">
    <property type="nucleotide sequence ID" value="NZ_JAGKSQ010000003.1"/>
</dbReference>
<keyword evidence="2" id="KW-1185">Reference proteome</keyword>
<dbReference type="AlphaFoldDB" id="A0A941AN23"/>
<gene>
    <name evidence="1" type="ORF">J7W16_08505</name>
</gene>
<accession>A0A941AN23</accession>
<comment type="caution">
    <text evidence="1">The sequence shown here is derived from an EMBL/GenBank/DDBJ whole genome shotgun (WGS) entry which is preliminary data.</text>
</comment>
<evidence type="ECO:0008006" key="3">
    <source>
        <dbReference type="Google" id="ProtNLM"/>
    </source>
</evidence>
<organism evidence="1 2">
    <name type="scientific">Halalkalibacter suaedae</name>
    <dbReference type="NCBI Taxonomy" id="2822140"/>
    <lineage>
        <taxon>Bacteria</taxon>
        <taxon>Bacillati</taxon>
        <taxon>Bacillota</taxon>
        <taxon>Bacilli</taxon>
        <taxon>Bacillales</taxon>
        <taxon>Bacillaceae</taxon>
        <taxon>Halalkalibacter</taxon>
    </lineage>
</organism>
<evidence type="ECO:0000313" key="1">
    <source>
        <dbReference type="EMBL" id="MBP3951175.1"/>
    </source>
</evidence>
<evidence type="ECO:0000313" key="2">
    <source>
        <dbReference type="Proteomes" id="UP000678228"/>
    </source>
</evidence>
<sequence length="75" mass="8822">MSIYFERSIAGEFLEIIYLSGDGVITQRKIKVRSYNETHIIAYCLTRKQSRMFRIEHILSIAYVKSKSFDTIENV</sequence>
<protein>
    <recommendedName>
        <fullName evidence="3">WYL domain-containing protein</fullName>
    </recommendedName>
</protein>
<dbReference type="EMBL" id="JAGKSQ010000003">
    <property type="protein sequence ID" value="MBP3951175.1"/>
    <property type="molecule type" value="Genomic_DNA"/>
</dbReference>